<evidence type="ECO:0000256" key="3">
    <source>
        <dbReference type="ARBA" id="ARBA00022525"/>
    </source>
</evidence>
<dbReference type="PROSITE" id="PS00330">
    <property type="entry name" value="HEMOLYSIN_CALCIUM"/>
    <property type="match status" value="13"/>
</dbReference>
<keyword evidence="4" id="KW-0732">Signal</keyword>
<comment type="subcellular location">
    <subcellularLocation>
        <location evidence="1">Secreted</location>
    </subcellularLocation>
</comment>
<comment type="caution">
    <text evidence="7">The sequence shown here is derived from an EMBL/GenBank/DDBJ whole genome shotgun (WGS) entry which is preliminary data.</text>
</comment>
<keyword evidence="8" id="KW-1185">Reference proteome</keyword>
<dbReference type="InterPro" id="IPR025592">
    <property type="entry name" value="DUF4347"/>
</dbReference>
<name>A0ABT2MT96_9CYAN</name>
<dbReference type="InterPro" id="IPR038081">
    <property type="entry name" value="CalX-like_sf"/>
</dbReference>
<feature type="region of interest" description="Disordered" evidence="5">
    <location>
        <begin position="2510"/>
        <end position="2542"/>
    </location>
</feature>
<evidence type="ECO:0000259" key="6">
    <source>
        <dbReference type="SMART" id="SM00062"/>
    </source>
</evidence>
<dbReference type="InterPro" id="IPR011049">
    <property type="entry name" value="Serralysin-like_metalloprot_C"/>
</dbReference>
<dbReference type="PROSITE" id="PS01039">
    <property type="entry name" value="SBP_BACTERIAL_3"/>
    <property type="match status" value="1"/>
</dbReference>
<feature type="domain" description="Solute-binding protein family 3/N-terminal" evidence="6">
    <location>
        <begin position="3113"/>
        <end position="3342"/>
    </location>
</feature>
<dbReference type="Pfam" id="PF00353">
    <property type="entry name" value="HemolysinCabind"/>
    <property type="match status" value="13"/>
</dbReference>
<dbReference type="InterPro" id="IPR018313">
    <property type="entry name" value="SBP_3_CS"/>
</dbReference>
<dbReference type="SUPFAM" id="SSF53850">
    <property type="entry name" value="Periplasmic binding protein-like II"/>
    <property type="match status" value="2"/>
</dbReference>
<feature type="compositionally biased region" description="Polar residues" evidence="5">
    <location>
        <begin position="2510"/>
        <end position="2524"/>
    </location>
</feature>
<evidence type="ECO:0000313" key="8">
    <source>
        <dbReference type="Proteomes" id="UP001525890"/>
    </source>
</evidence>
<proteinExistence type="inferred from homology"/>
<reference evidence="7 8" key="1">
    <citation type="journal article" date="2022" name="Front. Microbiol.">
        <title>High genomic differentiation and limited gene flow indicate recent cryptic speciation within the genus Laspinema (cyanobacteria).</title>
        <authorList>
            <person name="Stanojkovic A."/>
            <person name="Skoupy S."/>
            <person name="Skaloud P."/>
            <person name="Dvorak P."/>
        </authorList>
    </citation>
    <scope>NUCLEOTIDE SEQUENCE [LARGE SCALE GENOMIC DNA]</scope>
    <source>
        <strain evidence="7 8">D2a</strain>
    </source>
</reference>
<keyword evidence="3" id="KW-0964">Secreted</keyword>
<organism evidence="7 8">
    <name type="scientific">Laspinema palackyanum D2a</name>
    <dbReference type="NCBI Taxonomy" id="2953684"/>
    <lineage>
        <taxon>Bacteria</taxon>
        <taxon>Bacillati</taxon>
        <taxon>Cyanobacteriota</taxon>
        <taxon>Cyanophyceae</taxon>
        <taxon>Oscillatoriophycideae</taxon>
        <taxon>Oscillatoriales</taxon>
        <taxon>Laspinemataceae</taxon>
        <taxon>Laspinema</taxon>
        <taxon>Laspinema palackyanum</taxon>
    </lineage>
</organism>
<evidence type="ECO:0000256" key="4">
    <source>
        <dbReference type="ARBA" id="ARBA00022729"/>
    </source>
</evidence>
<dbReference type="SMART" id="SM00062">
    <property type="entry name" value="PBPb"/>
    <property type="match status" value="2"/>
</dbReference>
<dbReference type="InterPro" id="IPR001638">
    <property type="entry name" value="Solute-binding_3/MltF_N"/>
</dbReference>
<comment type="similarity">
    <text evidence="2">Belongs to the bacterial solute-binding protein 3 family.</text>
</comment>
<evidence type="ECO:0000256" key="1">
    <source>
        <dbReference type="ARBA" id="ARBA00004613"/>
    </source>
</evidence>
<dbReference type="EMBL" id="JAMXFF010000023">
    <property type="protein sequence ID" value="MCT7967757.1"/>
    <property type="molecule type" value="Genomic_DNA"/>
</dbReference>
<dbReference type="InterPro" id="IPR015168">
    <property type="entry name" value="SsuA/THI5"/>
</dbReference>
<feature type="compositionally biased region" description="Gly residues" evidence="5">
    <location>
        <begin position="1654"/>
        <end position="1664"/>
    </location>
</feature>
<dbReference type="InterPro" id="IPR001343">
    <property type="entry name" value="Hemolysn_Ca-bd"/>
</dbReference>
<evidence type="ECO:0000256" key="2">
    <source>
        <dbReference type="ARBA" id="ARBA00010333"/>
    </source>
</evidence>
<dbReference type="PANTHER" id="PTHR38340">
    <property type="entry name" value="S-LAYER PROTEIN"/>
    <property type="match status" value="1"/>
</dbReference>
<dbReference type="Gene3D" id="2.150.10.10">
    <property type="entry name" value="Serralysin-like metalloprotease, C-terminal"/>
    <property type="match status" value="9"/>
</dbReference>
<evidence type="ECO:0000256" key="5">
    <source>
        <dbReference type="SAM" id="MobiDB-lite"/>
    </source>
</evidence>
<dbReference type="InterPro" id="IPR050557">
    <property type="entry name" value="RTX_toxin/Mannuronan_C5-epim"/>
</dbReference>
<dbReference type="Pfam" id="PF09084">
    <property type="entry name" value="NMT1"/>
    <property type="match status" value="1"/>
</dbReference>
<dbReference type="RefSeq" id="WP_368007318.1">
    <property type="nucleotide sequence ID" value="NZ_JAMXFF010000023.1"/>
</dbReference>
<dbReference type="Pfam" id="PF00497">
    <property type="entry name" value="SBP_bac_3"/>
    <property type="match status" value="1"/>
</dbReference>
<dbReference type="Pfam" id="PF14252">
    <property type="entry name" value="DUF4347"/>
    <property type="match status" value="2"/>
</dbReference>
<dbReference type="Gene3D" id="3.40.190.10">
    <property type="entry name" value="Periplasmic binding protein-like II"/>
    <property type="match status" value="4"/>
</dbReference>
<protein>
    <submittedName>
        <fullName evidence="7">DUF4347 domain-containing protein</fullName>
    </submittedName>
</protein>
<dbReference type="PRINTS" id="PR00313">
    <property type="entry name" value="CABNDNGRPT"/>
</dbReference>
<feature type="region of interest" description="Disordered" evidence="5">
    <location>
        <begin position="2594"/>
        <end position="2625"/>
    </location>
</feature>
<gene>
    <name evidence="7" type="ORF">NG799_15550</name>
</gene>
<dbReference type="Gene3D" id="2.60.40.2030">
    <property type="match status" value="1"/>
</dbReference>
<dbReference type="Proteomes" id="UP001525890">
    <property type="component" value="Unassembled WGS sequence"/>
</dbReference>
<accession>A0ABT2MT96</accession>
<sequence>MNPLEMTQFVVNTSIGSMITNRIMVIFDPGVESWESLAAGVIPGTEVVVLHPQEDGVAQITQLLATRCNIEVLHIISHGEPGCLYLGSTRLATDTLDTYSPLVQQWRNALTPNADILIYGCNVASSEGIGNGEQGLSMVECGWLMEQGKPSTINPLLHRLHQLTGANIAASANLTGNPALGGDWELEITLGQGKFVSAFTPKIMETYSSVLSNTVDFDVLTAFNIDGITNRHNGVTDSTQSAIDRAGYNLITQSFANTASGRGLPDNGLFAANSFHPAIQLLYRNANDGNNLRLINSATGSFNFSVTPNTYSEVHIAALSSEGNSDLRLNFTYSDGTTAASSVATVPDWYDEITQSTSVYYLLDGMDRSTSSGTFQAAKDPALLGMRFANPNPTKPVTSISVEKTNSPGFLSFLGATGVLQSTASTEPATEPNKSSSDENIFLSQQQFQDYLTSQNISVEPEAVLISLFNIFDALEQNPETTPTAKVEIEDEAIEVTYLGDSFSLKNLPTKLQKLQDSPSSAPITLPDISLIGKPTVIVKNFQDHESLKYEVWFKDIPGNEFVAWIFQSMGVSNLGLANHLKQMGNINLGLAEDKFTVQYPGDITIPIATLVPIKTGFEAVDGAIASSIQALVGMENLVFSDSELSLSVDSENETTLALSTKFGEGDNKRSIGVEFSTDNNFKFEYGKDEITLASLFKGWASGPGDILSLGLTDLKLILASYDDKDDGFSKGLNLSGKLDFQERTDPISKFFRDQVYVNSLEAALQIGTEKVKFEGKAKTDKPLLEIGEFSAKITEMGVGLKGDLSKSNLSVSVDSKIALNGYDPSQQNEPELSLSGGVSFEPESITANFALDTGSNQAWIDPFGLKGVELRNFGIQAGFGETALDNIGIRGDLKYGSIDMDGAFSVDLTDSDRIALLLTLNNPVSLMGLIAGPINPFIFGEGAQDTILTDTFKFLDDVIEVEADSLKDVDDKDNDGDTAEKLPFIEFVPFEGVEIAGKTLEKGLGINASVKAWGAEGALTLSADYDTGNKQLTGLNADLSLSGIDLGFLKIGGADINDPELNLKLGVDVSGNKADLFYLEGDGRIEILGDEVAKADFKISENGINIKDLDWNFYNVIAFDIDDLNINVNQDNLTQSNASGKAAIKIFGEDLANAEFSLDKNKLFVSGQLWNAKAELTAVPNYDTLSQIPTGFEANLALSGIDLGFLKITGADINDPELNLSLGGDLSGKSSSPIYFEGDGRLEFLGKQVAKTEFKISENSISIKDLDWNFYNVIDFDIDDLNINVNRDNLTQSNASGKAAIKIFGEDLANAEFSLDKNKLFVSGQLWNAKAELTAVPKYDTRSQILTGFEANLAIPKIDLGFLQITGADINAPGLNLRLGGDLSGNSSSHIYFEGDGRLEFLGKQVAKTEFKISENSINIKDLDLNLFNVVDIDINDLNLKNDLNLNGNPDGINQYTGSGAANIKVLGEEIANATFSLDNNNLLVSGERRFNILGYDVWLGVEVSAGKSNVVTLNAKTDGLFDITKDFNLSPDLTEIESIYDWIEGLVAERIVEFVDEAIQSVEKGWNFATETVFQTWTDAGSLVVDAARQVANFFAQYLPFGQPIMGSNNDDLLNGWSNSDLIYGEGGNDTITGEDENDTLYGGPGNDQVSGGPGNDGLDGGEGSDRLYGDAGNDLLLGGDGNDLLHGGDGDDSLHGGGGSDELHGDAGNDYLYGGDGNDRLRGGDGDDILEGNAGNDWLDGDAGRNVIFGGDGDDRLYGGGEFDYLEGGRGRDLLDGQEGDDILNGGEGNDRLYGNSGNDLLMGGSGNDEIHGYLGNDTIYGDLPDSSHQVATESNNDILYGQQGHDLIYGGDGNDTIFGEDNGKQGQTYDGYSDNDTLLGGKGNDYLFGGLGNDSLMGEEGDDYLDGSKGNDYLHGAEGNNILHGGDGNDTLVAGSGNDNLSGGADNDILFAGAGNDNLRGAGGDDYLIGEDGEDTIDGGDGNDTLYGGGGNDILQGGAGNDLLIGGDGNDTLDGGDGNDRIEGGAGTDALKLSGNQSDYTFQQSRNSWTIKHNQSGEIKTVTNVEQFIDDAGFFNPQNLSVSNGPIAGATVFVDTNYNFQPDKGELQTTTDNNGEYELDALDLTTLDRNGDGEIEASEAQIVAIGGIDTTTGLPTTIPLISPIGSNSGIASTTSPLSTLKAVFSSQGLGGEDVEGLLNKIVGFSLDSLSQSLDDFDPYAGIGENNSSAINITSGHIKVMNVLQNGTKYLEAAGYLGNSQIQVIIALGEVLQNSETYDLSKPNELHSLFTHLSQKLNLGVTNETVTAVSELVGQSNQLVDNLVAQALSRSVSDVLPSINPIKKAVYSTLPEVTQKLVKGEITAAESQTQLQELLNADTFLVQYALNENRTVSVTASNNLAEGGNSNGQFVITLGEAAPSQGLKILYTLSGTATLGQDYHSSSGLFGEINIAPGATEGIINLAVIDDAFPEQPESVTINLKYVGDGYVLDPVAGTAIIQIDDNDAGNSATGETGMQQTGTFGNDVLTGDAGNDTLDGSYGQDLLQGKAGNDQLRGGAGDDTVLGGEGNDNIEGNFGADFLQGYAGDDLISGGADSDYIEGNEGNDQVQGDAGDDQLYGNTGNDLVSGGSGNDILNGNEDNDWLLGAEGEDILIGGAGVDLLNGGDGADVFYYNAPSEGGDLILDFDPSQGDKIQIFAPGFGTNSLADFTILAGTVQFKGQEIALIQNNGQTYNHFANLGDIIQLVTEPTAQPAPGAAEVSIDMTPGVATVDLVANPATTILDDVIQRGQIKISTDSASSEFDIQFARTLAAALFGDANKVEWIVSNFPDTFTQVADGTVDLSSPRSTQTLGRDATLNIDFSPLYFYDHQAVLVRKDSGIETAIDLAGRTVGVIKDTTSLGNLQNLLSPQGVEFVSKTFVDFTEVIAAYDRGEIDAYTIDRALITERLSDLSDPENHRLLDVEFSKEPIALILPENDSQWADVVRWVNYVPIQAEEFGITSQNIDQFIAANTDENPNNDSAPAIRRFLGIEGDLGATLGLPNNFAVNVIKQVGNYDEIYQRHFPGLERDRNLLWTDGGLLYSPPFSGSIIDATLVDNDDRNLLAEVLQRGTLKLGLPGNNPGFALKQENDEYVGFDVDLGRAIAAALFGDPTKMEIQVQPFRESFANTANGVVDVSAMGITQNLVRDAAMGVDFSPTYLYTGQGVLVRENSGISILPALNGRRVGTLEGATSLQNLQDALSEFGGTFIPVKFATNDQMFAAYDRGEIDAVSTDLTILSGRIPTLSNPEQHRILDDVLSKEPLGLITDENQSDWADVVRWVYNALVQAEELGITSANIDEFIASNTDGNSANDSNAMIRQFLGLEGNIGEALGLANDFAVKAIKAVGNYGEIYDRHFNSNVLRRDSNALSSEFGLQYALPTGAVGSSSRLNVSTVLFDADYYLAQYPDVAEAVANGTLPSAIAHFTQSGLAEGRLPSAFFAETYLKDNPDVAEAMANGTLRSALEHFLKSGFAEGRVPSDAFADFEMFYLSQNADAAAAVANGTYSNGLEHLVMGGLAQGANPFPQFEMLAKAFDANYYLAQNVDIAEVVQNGVFRSAMEHFVHFGMSENRIPSKAIADSFDAQSYLAQNADVAEAVQNGVFGSGLQHYVIYGMAEGRIGKAIAVNPEANLPEENPVDEAIATPTSTDILTGLDDSTIANPEVTNPEVDSFIGQPGADTFILGDANSVYYLNLPDAEGGKQYATIANFNSSEDVIQLHNSAADYQLAASPEGLPPGTAIYYKQGDRTDLVGVIAEVSSLALEENYFSFV</sequence>
<dbReference type="CDD" id="cd13692">
    <property type="entry name" value="PBP2_BztA"/>
    <property type="match status" value="1"/>
</dbReference>
<dbReference type="SUPFAM" id="SSF51120">
    <property type="entry name" value="beta-Roll"/>
    <property type="match status" value="5"/>
</dbReference>
<feature type="compositionally biased region" description="Low complexity" evidence="5">
    <location>
        <begin position="1672"/>
        <end position="1688"/>
    </location>
</feature>
<dbReference type="InterPro" id="IPR018511">
    <property type="entry name" value="Hemolysin-typ_Ca-bd_CS"/>
</dbReference>
<dbReference type="PANTHER" id="PTHR38340:SF1">
    <property type="entry name" value="S-LAYER PROTEIN"/>
    <property type="match status" value="1"/>
</dbReference>
<evidence type="ECO:0000313" key="7">
    <source>
        <dbReference type="EMBL" id="MCT7967757.1"/>
    </source>
</evidence>
<feature type="region of interest" description="Disordered" evidence="5">
    <location>
        <begin position="1629"/>
        <end position="1714"/>
    </location>
</feature>
<feature type="domain" description="Solute-binding protein family 3/N-terminal" evidence="6">
    <location>
        <begin position="2792"/>
        <end position="3007"/>
    </location>
</feature>